<dbReference type="InterPro" id="IPR036860">
    <property type="entry name" value="SH2_dom_sf"/>
</dbReference>
<keyword evidence="3" id="KW-1185">Reference proteome</keyword>
<gene>
    <name evidence="2" type="primary">Sh2d2a_0</name>
    <name evidence="2" type="ORF">HALALB_R06194</name>
</gene>
<proteinExistence type="predicted"/>
<comment type="caution">
    <text evidence="2">The sequence shown here is derived from an EMBL/GenBank/DDBJ whole genome shotgun (WGS) entry which is preliminary data.</text>
</comment>
<feature type="non-terminal residue" evidence="2">
    <location>
        <position position="56"/>
    </location>
</feature>
<dbReference type="PANTHER" id="PTHR14388">
    <property type="entry name" value="T CELL-SPECIFIC ADAPTER PROTEIN TSAD"/>
    <property type="match status" value="1"/>
</dbReference>
<dbReference type="Proteomes" id="UP000585422">
    <property type="component" value="Unassembled WGS sequence"/>
</dbReference>
<dbReference type="Gene3D" id="3.30.505.10">
    <property type="entry name" value="SH2 domain"/>
    <property type="match status" value="1"/>
</dbReference>
<protein>
    <submittedName>
        <fullName evidence="2">SH22A protein</fullName>
    </submittedName>
</protein>
<name>A0A7K7NTE7_HALAL</name>
<reference evidence="2 3" key="1">
    <citation type="submission" date="2019-09" db="EMBL/GenBank/DDBJ databases">
        <title>Bird 10,000 Genomes (B10K) Project - Family phase.</title>
        <authorList>
            <person name="Zhang G."/>
        </authorList>
    </citation>
    <scope>NUCLEOTIDE SEQUENCE [LARGE SCALE GENOMIC DNA]</scope>
    <source>
        <strain evidence="2">OUT-0040</strain>
        <tissue evidence="2">Blood</tissue>
    </source>
</reference>
<evidence type="ECO:0000313" key="3">
    <source>
        <dbReference type="Proteomes" id="UP000585422"/>
    </source>
</evidence>
<sequence length="56" mass="6542">RGRDRCRHFVLDQLPDGRYVILGEQSAHAELADLLQHYATAPVTPYHEFLTVPRRR</sequence>
<dbReference type="OrthoDB" id="6108017at2759"/>
<dbReference type="SUPFAM" id="SSF55550">
    <property type="entry name" value="SH2 domain"/>
    <property type="match status" value="1"/>
</dbReference>
<keyword evidence="1" id="KW-0727">SH2 domain</keyword>
<dbReference type="AlphaFoldDB" id="A0A7K7NTE7"/>
<organism evidence="2 3">
    <name type="scientific">Haliaeetus albicilla</name>
    <name type="common">White-tailed sea-eagle</name>
    <name type="synonym">Falco albicilla</name>
    <dbReference type="NCBI Taxonomy" id="8969"/>
    <lineage>
        <taxon>Eukaryota</taxon>
        <taxon>Metazoa</taxon>
        <taxon>Chordata</taxon>
        <taxon>Craniata</taxon>
        <taxon>Vertebrata</taxon>
        <taxon>Euteleostomi</taxon>
        <taxon>Archelosauria</taxon>
        <taxon>Archosauria</taxon>
        <taxon>Dinosauria</taxon>
        <taxon>Saurischia</taxon>
        <taxon>Theropoda</taxon>
        <taxon>Coelurosauria</taxon>
        <taxon>Aves</taxon>
        <taxon>Neognathae</taxon>
        <taxon>Neoaves</taxon>
        <taxon>Telluraves</taxon>
        <taxon>Accipitrimorphae</taxon>
        <taxon>Accipitriformes</taxon>
        <taxon>Accipitridae</taxon>
        <taxon>Accipitrinae</taxon>
        <taxon>Haliaeetus</taxon>
    </lineage>
</organism>
<evidence type="ECO:0000313" key="2">
    <source>
        <dbReference type="EMBL" id="NWZ58596.1"/>
    </source>
</evidence>
<accession>A0A7K7NTE7</accession>
<dbReference type="PANTHER" id="PTHR14388:SF9">
    <property type="entry name" value="SH2 DOMAIN-CONTAINING PROTEIN 2A"/>
    <property type="match status" value="1"/>
</dbReference>
<feature type="non-terminal residue" evidence="2">
    <location>
        <position position="1"/>
    </location>
</feature>
<dbReference type="GO" id="GO:0005737">
    <property type="term" value="C:cytoplasm"/>
    <property type="evidence" value="ECO:0007669"/>
    <property type="project" value="TreeGrafter"/>
</dbReference>
<dbReference type="EMBL" id="VZSQ01000277">
    <property type="protein sequence ID" value="NWZ58596.1"/>
    <property type="molecule type" value="Genomic_DNA"/>
</dbReference>
<evidence type="ECO:0000256" key="1">
    <source>
        <dbReference type="ARBA" id="ARBA00022999"/>
    </source>
</evidence>